<evidence type="ECO:0008006" key="5">
    <source>
        <dbReference type="Google" id="ProtNLM"/>
    </source>
</evidence>
<reference evidence="1 3" key="1">
    <citation type="submission" date="2015-10" db="EMBL/GenBank/DDBJ databases">
        <title>The cercosporin biosynthetic gene cluster was horizontally transferred to several fungal lineages and shown to be expanded in Cercospora beticola based on microsynteny with recipient genomes.</title>
        <authorList>
            <person name="De Jonge R."/>
            <person name="Ebert M.K."/>
            <person name="Suttle J.C."/>
            <person name="Jurick Ii W.M."/>
            <person name="Secor G.A."/>
            <person name="Thomma B.P."/>
            <person name="Van De Peer Y."/>
            <person name="Bolton M.D."/>
        </authorList>
    </citation>
    <scope>NUCLEOTIDE SEQUENCE [LARGE SCALE GENOMIC DNA]</scope>
    <source>
        <strain evidence="1 3">09-40</strain>
    </source>
</reference>
<gene>
    <name evidence="1" type="ORF">CB0940_11534</name>
    <name evidence="2" type="ORF">RHO25_013069</name>
</gene>
<name>A0A2G5HEG5_CERBT</name>
<keyword evidence="4" id="KW-1185">Reference proteome</keyword>
<dbReference type="Proteomes" id="UP001302367">
    <property type="component" value="Chromosome 9"/>
</dbReference>
<proteinExistence type="predicted"/>
<dbReference type="AlphaFoldDB" id="A0A2G5HEG5"/>
<evidence type="ECO:0000313" key="3">
    <source>
        <dbReference type="Proteomes" id="UP000230605"/>
    </source>
</evidence>
<evidence type="ECO:0000313" key="1">
    <source>
        <dbReference type="EMBL" id="PIA90908.1"/>
    </source>
</evidence>
<accession>A0A2G5HEG5</accession>
<dbReference type="Pfam" id="PF10281">
    <property type="entry name" value="Ish1"/>
    <property type="match status" value="1"/>
</dbReference>
<dbReference type="EMBL" id="CP134192">
    <property type="protein sequence ID" value="WPB08403.1"/>
    <property type="molecule type" value="Genomic_DNA"/>
</dbReference>
<dbReference type="Proteomes" id="UP000230605">
    <property type="component" value="Chromosome 9"/>
</dbReference>
<reference evidence="2 4" key="2">
    <citation type="submission" date="2023-09" db="EMBL/GenBank/DDBJ databases">
        <title>Complete-Gapless Cercospora beticola genome.</title>
        <authorList>
            <person name="Wyatt N.A."/>
            <person name="Spanner R.E."/>
            <person name="Bolton M.D."/>
        </authorList>
    </citation>
    <scope>NUCLEOTIDE SEQUENCE [LARGE SCALE GENOMIC DNA]</scope>
    <source>
        <strain evidence="2">Cb09-40</strain>
    </source>
</reference>
<sequence length="90" mass="10120">MPTALDKALNSKNLFVGFTALVTAATAWSIWGQDLFPSSSEPSGKPETWTESELRSWLERRNLPTLSTETREDMLARVQNILSNIRPARD</sequence>
<dbReference type="InterPro" id="IPR018803">
    <property type="entry name" value="Ish1/Msc1-like"/>
</dbReference>
<evidence type="ECO:0000313" key="4">
    <source>
        <dbReference type="Proteomes" id="UP001302367"/>
    </source>
</evidence>
<dbReference type="EMBL" id="LKMD01000107">
    <property type="protein sequence ID" value="PIA90908.1"/>
    <property type="molecule type" value="Genomic_DNA"/>
</dbReference>
<organism evidence="1 3">
    <name type="scientific">Cercospora beticola</name>
    <name type="common">Sugarbeet leaf spot fungus</name>
    <dbReference type="NCBI Taxonomy" id="122368"/>
    <lineage>
        <taxon>Eukaryota</taxon>
        <taxon>Fungi</taxon>
        <taxon>Dikarya</taxon>
        <taxon>Ascomycota</taxon>
        <taxon>Pezizomycotina</taxon>
        <taxon>Dothideomycetes</taxon>
        <taxon>Dothideomycetidae</taxon>
        <taxon>Mycosphaerellales</taxon>
        <taxon>Mycosphaerellaceae</taxon>
        <taxon>Cercospora</taxon>
    </lineage>
</organism>
<protein>
    <recommendedName>
        <fullName evidence="5">STE24 endopeptidase</fullName>
    </recommendedName>
</protein>
<dbReference type="OrthoDB" id="5341873at2759"/>
<evidence type="ECO:0000313" key="2">
    <source>
        <dbReference type="EMBL" id="WPB08403.1"/>
    </source>
</evidence>